<dbReference type="InterPro" id="IPR002933">
    <property type="entry name" value="Peptidase_M20"/>
</dbReference>
<comment type="function">
    <text evidence="1">Hydrolyzes certain amino acid conjugates of the plant growth regulator indole-3-acetic acid (IAA).</text>
</comment>
<dbReference type="Gene3D" id="3.30.70.360">
    <property type="match status" value="1"/>
</dbReference>
<evidence type="ECO:0000313" key="4">
    <source>
        <dbReference type="RefSeq" id="XP_019706181.1"/>
    </source>
</evidence>
<dbReference type="PANTHER" id="PTHR11014:SF119">
    <property type="entry name" value="IAA-AMINO ACID HYDROLASE ILR1-LIKE 1"/>
    <property type="match status" value="1"/>
</dbReference>
<dbReference type="AlphaFoldDB" id="A0A6J0PIL7"/>
<dbReference type="Proteomes" id="UP000504607">
    <property type="component" value="Chromosome 1"/>
</dbReference>
<dbReference type="Pfam" id="PF01546">
    <property type="entry name" value="Peptidase_M20"/>
    <property type="match status" value="1"/>
</dbReference>
<accession>A0A6J0PIL7</accession>
<sequence>MASPRWVALSLLSSLLSSVLTSSSPLDPAGFLRRAKESEFSDWMVGIKRRIHENPELGYEEFETGELSRRELDAMGLAYKHPIAVTGVAGFVGTGKPPFVALRADMDALPVEESVEWEHKSKVPGKMHACGHDAHVAMLLGAAKLLQGYRDELQGTVVLLFQPAEERGSGAQKMIEAGAVENVDAIFGFHHVHHEIPVGVVASRPGPILAATGFFKAVISGKGGHGASPQDTIDPILAASNVVVSLQHLVSREADPMDSQVIVAQASVQRCNATTDFMNEQHPF</sequence>
<dbReference type="InterPro" id="IPR017439">
    <property type="entry name" value="Amidohydrolase"/>
</dbReference>
<dbReference type="PANTHER" id="PTHR11014">
    <property type="entry name" value="PEPTIDASE M20 FAMILY MEMBER"/>
    <property type="match status" value="1"/>
</dbReference>
<name>A0A6J0PIL7_ELAGV</name>
<gene>
    <name evidence="4" type="primary">LOC105039941</name>
</gene>
<dbReference type="SUPFAM" id="SSF55031">
    <property type="entry name" value="Bacterial exopeptidase dimerisation domain"/>
    <property type="match status" value="1"/>
</dbReference>
<dbReference type="GO" id="GO:0009850">
    <property type="term" value="P:auxin metabolic process"/>
    <property type="evidence" value="ECO:0007669"/>
    <property type="project" value="TreeGrafter"/>
</dbReference>
<dbReference type="InterPro" id="IPR036264">
    <property type="entry name" value="Bact_exopeptidase_dim_dom"/>
</dbReference>
<protein>
    <submittedName>
        <fullName evidence="4">IAA-amino acid hydrolase ILR1-like 1</fullName>
    </submittedName>
</protein>
<keyword evidence="2" id="KW-0732">Signal</keyword>
<dbReference type="NCBIfam" id="TIGR01891">
    <property type="entry name" value="amidohydrolases"/>
    <property type="match status" value="1"/>
</dbReference>
<keyword evidence="3" id="KW-1185">Reference proteome</keyword>
<dbReference type="SUPFAM" id="SSF53187">
    <property type="entry name" value="Zn-dependent exopeptidases"/>
    <property type="match status" value="1"/>
</dbReference>
<dbReference type="OrthoDB" id="6119954at2759"/>
<dbReference type="GO" id="GO:0010179">
    <property type="term" value="F:IAA-Ala conjugate hydrolase activity"/>
    <property type="evidence" value="ECO:0007669"/>
    <property type="project" value="TreeGrafter"/>
</dbReference>
<feature type="chain" id="PRO_5026767999" evidence="2">
    <location>
        <begin position="22"/>
        <end position="284"/>
    </location>
</feature>
<evidence type="ECO:0000256" key="2">
    <source>
        <dbReference type="SAM" id="SignalP"/>
    </source>
</evidence>
<dbReference type="GO" id="GO:0005783">
    <property type="term" value="C:endoplasmic reticulum"/>
    <property type="evidence" value="ECO:0007669"/>
    <property type="project" value="TreeGrafter"/>
</dbReference>
<feature type="signal peptide" evidence="2">
    <location>
        <begin position="1"/>
        <end position="21"/>
    </location>
</feature>
<dbReference type="Gene3D" id="3.40.630.10">
    <property type="entry name" value="Zn peptidases"/>
    <property type="match status" value="1"/>
</dbReference>
<dbReference type="RefSeq" id="XP_019706181.1">
    <property type="nucleotide sequence ID" value="XM_019850622.2"/>
</dbReference>
<evidence type="ECO:0000313" key="3">
    <source>
        <dbReference type="Proteomes" id="UP000504607"/>
    </source>
</evidence>
<evidence type="ECO:0000256" key="1">
    <source>
        <dbReference type="ARBA" id="ARBA00003007"/>
    </source>
</evidence>
<proteinExistence type="predicted"/>
<organism evidence="3 4">
    <name type="scientific">Elaeis guineensis var. tenera</name>
    <name type="common">Oil palm</name>
    <dbReference type="NCBI Taxonomy" id="51953"/>
    <lineage>
        <taxon>Eukaryota</taxon>
        <taxon>Viridiplantae</taxon>
        <taxon>Streptophyta</taxon>
        <taxon>Embryophyta</taxon>
        <taxon>Tracheophyta</taxon>
        <taxon>Spermatophyta</taxon>
        <taxon>Magnoliopsida</taxon>
        <taxon>Liliopsida</taxon>
        <taxon>Arecaceae</taxon>
        <taxon>Arecoideae</taxon>
        <taxon>Cocoseae</taxon>
        <taxon>Elaeidinae</taxon>
        <taxon>Elaeis</taxon>
    </lineage>
</organism>
<reference evidence="4" key="1">
    <citation type="submission" date="2025-08" db="UniProtKB">
        <authorList>
            <consortium name="RefSeq"/>
        </authorList>
    </citation>
    <scope>IDENTIFICATION</scope>
</reference>
<dbReference type="InParanoid" id="A0A6J0PIL7"/>